<dbReference type="PANTHER" id="PTHR19229">
    <property type="entry name" value="ATP-BINDING CASSETTE TRANSPORTER SUBFAMILY A ABCA"/>
    <property type="match status" value="1"/>
</dbReference>
<organism evidence="13 14">
    <name type="scientific">Tropilaelaps mercedesae</name>
    <dbReference type="NCBI Taxonomy" id="418985"/>
    <lineage>
        <taxon>Eukaryota</taxon>
        <taxon>Metazoa</taxon>
        <taxon>Ecdysozoa</taxon>
        <taxon>Arthropoda</taxon>
        <taxon>Chelicerata</taxon>
        <taxon>Arachnida</taxon>
        <taxon>Acari</taxon>
        <taxon>Parasitiformes</taxon>
        <taxon>Mesostigmata</taxon>
        <taxon>Gamasina</taxon>
        <taxon>Dermanyssoidea</taxon>
        <taxon>Laelapidae</taxon>
        <taxon>Tropilaelaps</taxon>
    </lineage>
</organism>
<evidence type="ECO:0000256" key="5">
    <source>
        <dbReference type="ARBA" id="ARBA00022737"/>
    </source>
</evidence>
<evidence type="ECO:0000256" key="10">
    <source>
        <dbReference type="SAM" id="MobiDB-lite"/>
    </source>
</evidence>
<keyword evidence="8 11" id="KW-1133">Transmembrane helix</keyword>
<dbReference type="InterPro" id="IPR003439">
    <property type="entry name" value="ABC_transporter-like_ATP-bd"/>
</dbReference>
<keyword evidence="14" id="KW-1185">Reference proteome</keyword>
<dbReference type="PANTHER" id="PTHR19229:SF36">
    <property type="entry name" value="ATP-BINDING CASSETTE SUB-FAMILY A MEMBER 2"/>
    <property type="match status" value="1"/>
</dbReference>
<evidence type="ECO:0000256" key="1">
    <source>
        <dbReference type="ARBA" id="ARBA00004141"/>
    </source>
</evidence>
<evidence type="ECO:0000256" key="3">
    <source>
        <dbReference type="ARBA" id="ARBA00022448"/>
    </source>
</evidence>
<gene>
    <name evidence="13" type="ORF">BIW11_04648</name>
</gene>
<reference evidence="13 14" key="1">
    <citation type="journal article" date="2017" name="Gigascience">
        <title>Draft genome of the honey bee ectoparasitic mite, Tropilaelaps mercedesae, is shaped by the parasitic life history.</title>
        <authorList>
            <person name="Dong X."/>
            <person name="Armstrong S.D."/>
            <person name="Xia D."/>
            <person name="Makepeace B.L."/>
            <person name="Darby A.C."/>
            <person name="Kadowaki T."/>
        </authorList>
    </citation>
    <scope>NUCLEOTIDE SEQUENCE [LARGE SCALE GENOMIC DNA]</scope>
    <source>
        <strain evidence="13">Wuxi-XJTLU</strain>
    </source>
</reference>
<dbReference type="Pfam" id="PF12698">
    <property type="entry name" value="ABC2_membrane_3"/>
    <property type="match status" value="2"/>
</dbReference>
<proteinExistence type="inferred from homology"/>
<feature type="transmembrane region" description="Helical" evidence="11">
    <location>
        <begin position="2768"/>
        <end position="2789"/>
    </location>
</feature>
<dbReference type="Pfam" id="PF23321">
    <property type="entry name" value="R1_ABCA1"/>
    <property type="match status" value="1"/>
</dbReference>
<dbReference type="STRING" id="418985.A0A1V9X3M8"/>
<dbReference type="InParanoid" id="A0A1V9X3M8"/>
<dbReference type="GO" id="GO:0140359">
    <property type="term" value="F:ABC-type transporter activity"/>
    <property type="evidence" value="ECO:0007669"/>
    <property type="project" value="InterPro"/>
</dbReference>
<feature type="region of interest" description="Disordered" evidence="10">
    <location>
        <begin position="3551"/>
        <end position="3582"/>
    </location>
</feature>
<evidence type="ECO:0000256" key="8">
    <source>
        <dbReference type="ARBA" id="ARBA00022989"/>
    </source>
</evidence>
<dbReference type="InterPro" id="IPR026082">
    <property type="entry name" value="ABCA"/>
</dbReference>
<feature type="transmembrane region" description="Helical" evidence="11">
    <location>
        <begin position="3011"/>
        <end position="3035"/>
    </location>
</feature>
<dbReference type="SMART" id="SM00382">
    <property type="entry name" value="AAA"/>
    <property type="match status" value="2"/>
</dbReference>
<evidence type="ECO:0000259" key="12">
    <source>
        <dbReference type="PROSITE" id="PS50893"/>
    </source>
</evidence>
<keyword evidence="4 11" id="KW-0812">Transmembrane</keyword>
<dbReference type="CDD" id="cd03263">
    <property type="entry name" value="ABC_subfamily_A"/>
    <property type="match status" value="2"/>
</dbReference>
<feature type="transmembrane region" description="Helical" evidence="11">
    <location>
        <begin position="2192"/>
        <end position="2214"/>
    </location>
</feature>
<accession>A0A1V9X3M8</accession>
<dbReference type="PROSITE" id="PS50893">
    <property type="entry name" value="ABC_TRANSPORTER_2"/>
    <property type="match status" value="2"/>
</dbReference>
<dbReference type="InterPro" id="IPR027417">
    <property type="entry name" value="P-loop_NTPase"/>
</dbReference>
<feature type="transmembrane region" description="Helical" evidence="11">
    <location>
        <begin position="3109"/>
        <end position="3130"/>
    </location>
</feature>
<dbReference type="Proteomes" id="UP000192247">
    <property type="component" value="Unassembled WGS sequence"/>
</dbReference>
<evidence type="ECO:0000313" key="13">
    <source>
        <dbReference type="EMBL" id="OQR67993.1"/>
    </source>
</evidence>
<dbReference type="EMBL" id="MNPL01026418">
    <property type="protein sequence ID" value="OQR67993.1"/>
    <property type="molecule type" value="Genomic_DNA"/>
</dbReference>
<evidence type="ECO:0000313" key="14">
    <source>
        <dbReference type="Proteomes" id="UP000192247"/>
    </source>
</evidence>
<protein>
    <recommendedName>
        <fullName evidence="12">ABC transporter domain-containing protein</fullName>
    </recommendedName>
</protein>
<keyword evidence="7" id="KW-0067">ATP-binding</keyword>
<feature type="transmembrane region" description="Helical" evidence="11">
    <location>
        <begin position="2969"/>
        <end position="2991"/>
    </location>
</feature>
<feature type="transmembrane region" description="Helical" evidence="11">
    <location>
        <begin position="3158"/>
        <end position="3180"/>
    </location>
</feature>
<dbReference type="FunFam" id="3.40.50.300:FF:001253">
    <property type="entry name" value="ATP-binding cassette protein subfamily A, member 10"/>
    <property type="match status" value="1"/>
</dbReference>
<feature type="transmembrane region" description="Helical" evidence="11">
    <location>
        <begin position="3079"/>
        <end position="3102"/>
    </location>
</feature>
<feature type="domain" description="ABC transporter" evidence="12">
    <location>
        <begin position="3215"/>
        <end position="3452"/>
    </location>
</feature>
<dbReference type="InterPro" id="IPR013525">
    <property type="entry name" value="ABC2_TM"/>
</dbReference>
<comment type="similarity">
    <text evidence="2">Belongs to the ABC transporter superfamily. ABCA family.</text>
</comment>
<keyword evidence="5" id="KW-0677">Repeat</keyword>
<dbReference type="SUPFAM" id="SSF52540">
    <property type="entry name" value="P-loop containing nucleoside triphosphate hydrolases"/>
    <property type="match status" value="2"/>
</dbReference>
<dbReference type="OrthoDB" id="6500691at2759"/>
<dbReference type="GO" id="GO:0005524">
    <property type="term" value="F:ATP binding"/>
    <property type="evidence" value="ECO:0007669"/>
    <property type="project" value="UniProtKB-KW"/>
</dbReference>
<dbReference type="InterPro" id="IPR003593">
    <property type="entry name" value="AAA+_ATPase"/>
</dbReference>
<dbReference type="Pfam" id="PF00005">
    <property type="entry name" value="ABC_tran"/>
    <property type="match status" value="2"/>
</dbReference>
<dbReference type="GO" id="GO:0016020">
    <property type="term" value="C:membrane"/>
    <property type="evidence" value="ECO:0007669"/>
    <property type="project" value="UniProtKB-SubCell"/>
</dbReference>
<dbReference type="GO" id="GO:0016887">
    <property type="term" value="F:ATP hydrolysis activity"/>
    <property type="evidence" value="ECO:0007669"/>
    <property type="project" value="InterPro"/>
</dbReference>
<feature type="transmembrane region" description="Helical" evidence="11">
    <location>
        <begin position="2161"/>
        <end position="2186"/>
    </location>
</feature>
<evidence type="ECO:0000256" key="2">
    <source>
        <dbReference type="ARBA" id="ARBA00008869"/>
    </source>
</evidence>
<feature type="transmembrane region" description="Helical" evidence="11">
    <location>
        <begin position="2221"/>
        <end position="2241"/>
    </location>
</feature>
<dbReference type="Gene3D" id="3.40.50.300">
    <property type="entry name" value="P-loop containing nucleotide triphosphate hydrolases"/>
    <property type="match status" value="2"/>
</dbReference>
<sequence>MSTDIIDSLLSSRLSLPSLVYALITKNAACDEPLIRSIIISPDPRVSRELYNLCPLSAELKEGLQQVLKVEEVIRLISGAAEALDQPQMAMQVAELTDLVKLAARLKFGSGNHWSDIVRHAADVLAHLSNDANIAFLREVWRDWGQIVFPQMFSDINVIINTLAKSFHVKSILVYNNTELAELVLALDNVIKATSSSEGMVSEILAALSGSVEDLARTLSLDADWVNIATHWIRAEAAAVSKSHTFPYLPRLIEATFLTLSDPKMLTVLLERRQGAPINVKRHVCDSDVFDALISHSGEAREMSKYACVLLNEVIPGLIDKTVGGVQKPYQRANITPAQETVESIASFAHALFKASPFDFRTKMDSAISAFMIHTWRDRDEARRADVIAAILELGYDFVKQVQANNLDLVDRATSAASSLVAVLNHYISEALIKGEVSLSSLSGVVSLQRAINIVADNVDAILVTIDDVLTKGVNTTALSHRVQFCSSERPLSAYLLEDRVNFVELEQKLCAAVHQIMPEMSSLGPVKDILAVINGAAPSNMTDNSVSWRELAANVVELKSTLVSSAKLDAENLLKSLEPVGKFMSGLRVLLAVPATETEVLRLKLRPLELLVRTVAPEKTVTPFALRLAQELAKLNANPAPTIDDSTSLIGWAERSLPMLTGLLIDSSDDPEKMKTIFDNEISDLCQMPVAKILTLPDQRNIQAKAAEAFSELCDLLNASSAIQDNDVSFDVVVRRFFEEGATYFGLLSAGQMHNQLFQADTWIHALAPQMNASKASSIGGLFKKSLASMIAIAGVSPDVTVLQSYKCSVERALHAREGSLRRTIWRVLTDSTHVVGAGLATFMKPTIMKKVVPLVKPWNTTASFCQANRTNLDHFGSLVGLLPSSLANVNALLCITSEDVAKEFAPCEPMEHAPKFFDVVANTILQLTKPNTFSIQSSSFSLSSWAVLVSGLGNLFRNSVVDRDLEEPGTWVHLLDDFFKAHPAVDSEITMLISAAGSLAKQVLSNGLADLDSSEKQRHMLEMLRASTGEKALGATMWFLTSAPSAVFNFPVRPLNETFKSHCKEGNTGIARFICGNETQQLVHQLQLHAAMNPDSQKIPTGEAFKHVFDLLHKTDKTAALKLVDVFMREAARYQHRMLHGLGRVMMSVLWWTPMPARLSGLVEFASTLNQIIEVLPPTNVTKFFIGDFASVSANFSQMPVSEDRPLVKFVVRNLVPMKAGLEESETILLNLWNSQDLVAKAIYPNMTCEENESVRGILNRLESPARMVCQIPQSSLLDAYRHLMNVGLFTLVRNVSAAEGICYPKLWTQLADWSRVNAAQGQLVSQCATDLRYSQTAKEAGHVARTASHVGKLASKFSKLQKESDSEISLSALGNQLPVFARFENIINNQSILDQFGADDIRAKETLINVRWLAHHRSPSRLKKLFCRGTIVPFIQFPDELYPRAFCSDDFVHRFMGAFDFHELHSQIALSQNQTLYSGSWIRPLLQPQVLGAVQAIARYALPFVQLAEEPLSVESATALLVSLKEEQLKELHQAFQRLEMPISETFAGSETDALVHALRRAVGAIAQMASTGLFDVRFKVSEVLNDPESAKTAIMDALGTNIYFVDIILNLKFDISSFLVDLHTRKLTFVDVVSDLVLLKRAFNMPSTSTIFDKYSKALKHAVDKLGIPANPLVIVAQQKLLKNVVDVLLEKALRKNDLDWDHLVAIFSALTTAPEVARKVETSFAVIKDVVGMETIKGLSNLNVSSNGVRVLAHPVALKLIGKLLCGRPLRDLEQEFRILQPSDREPQLNEMDLEKLPDTFCKTGYEQVMRLTGGPIIWGFLKPILRGKLLYAPDTEEARLIVSEVNRTFESIRAFRDLLYRWGDASNGLKIMLGRKDAITNVKEALFSSVLKPLIEKILPESVSADAFNFQKVEEEVGDAGGLVDMLQLVANISYCFTLDRFQGVPTEAELEVLAPQMTRRKEFLAAIVFDFKDRTYRRARETQRDRKVEQASRVKRGFWEMIGFVDDETEARLPNDIRYKIRMDIDNVPLTHRLKDLFWRPGPKADFFEDMRYQRGFSQMQQVIDSAILSVLHRQHDNTTGEPPRLPPSFVQQFPYPCYENDTAGHLLKSIVPIACLLSWIFSVAFLIRQRVLDREQHLQEVLAVMGLKPWLDVAAWVLLSGSILLFIVFVTTSMASFILPNSDFCLLLMFYLAFAMSILSFCYLISNILQNNATLAALTGTLLYIISFIPFIVTLTSETVLSLGTKLLLCTSMSSAFCYGSLYITRFEQQTLGLTWKTAFSSPLAADHMHFMYALGMLIVDTIVYALLGWYCGRVFSNNPILRKKWFFIFKYDFLFNSEPDNDDVLSVDKTSDGVTISNLVVRFDSGNTAVNGLSLNLRDGEITSLLGQNGAGKTTTIRVLTGQCRATNGYVQAYGIDSRNLSELRRLIGYCPQYNTLFDKLTVREHFQFFARLKCPGPVSAEQVDHEVSAMLNMMDLAHLENRLSCELSGGLQRRLCVGLSFIGGSKLIILDEPTSSVDPVARRQIWDLVLKYRNRRTILLTTHHMDEADILSDQVAIIHKGHLLCEGSPITLKTRFGCGYQLAVSRNSGRGSDSGLSTSDASLTSNNFSVDLIDDIREYVPSATILTDEADQMVINLPHRSEQGAAFDFAGLFEKLDTTALLDYHGFSNYRVTSTTLEDAFLNLCSDGSPGGPISSQVSQEFESAGSDGSASPVWDSTSVNSLYLTSNDRIRGVELLFKQLYALLHKRAMHSVRNWKVLFSSVVMPCIFIALAMGITTLKPNTIKEPSLDLHINLYGKPTLSVLSGNADRPLLNELIGANVVRLDDRVNVLPQDGLCRAVDRARRSLDWSSVDAIDAFNSSQVLFVIDPSEVELTDYLLATYAEFADKRYGGWSLNREQVKIWYDNTAHHSLPIYQNQLTNAFLRKHYGNYSVHVTNHPLHLTQEQLGRETFLSRLADLGVALVILVGLGFIPASAVIYVVRERAQEEKTVQHCSGVAKPTYWIAVYLWDALVLLTGVALCSLVIQMFAIPVYVGRSNFVAVVLLLFLFGFSSLALTQIASHLFNEPSIAFMVTYCLNLFFGLAIFLVLLLCHNLLFDVVHLVGLCVPQYAFIQGILLLFKNHITADIYEIFDQDVYEDPLRLLSANYWTMLAVGMISFLINIMIDCNVLSMPLSRKELVLPQDEDADVIVERKRVVSAIGDDILSLINLTKDYKSFGLVKPHRAVDNVSFGIGKGVCFGLLGLNGAGKTTLFKILTGHIQPTSGRAFLKEKSGTYRSLENLNHHVGYCPQSDAVDDLLTPRQHLSIYARLKGIPDADVNDVVLKALLVFRLQAFADRPCVALSRGTRRKVCTAMAFLGDPQLVLLDEPTTGMDPLTRRLLWNSVQKCVDSGRSVLLTSHSMEECDALCHRLGIMAHGRLRCIGCPDALKYRFSQGYTLALRIEPDSEQQVLQYITKRFPSGRVKSLHATSLQISVSSKEASLSALFSLLQDPRSRQVGLVDFAVQQTTLDQVFVEFASQQRGDDDDEEAFSRVATVSSFGSASYQQLSSKESGGGDDSNPIDDSYIDSTHF</sequence>
<feature type="transmembrane region" description="Helical" evidence="11">
    <location>
        <begin position="3047"/>
        <end position="3067"/>
    </location>
</feature>
<comment type="caution">
    <text evidence="13">The sequence shown here is derived from an EMBL/GenBank/DDBJ whole genome shotgun (WGS) entry which is preliminary data.</text>
</comment>
<feature type="transmembrane region" description="Helical" evidence="11">
    <location>
        <begin position="2114"/>
        <end position="2135"/>
    </location>
</feature>
<keyword evidence="9 11" id="KW-0472">Membrane</keyword>
<dbReference type="FunFam" id="3.40.50.300:FF:000335">
    <property type="entry name" value="ATP binding cassette subfamily A member 5"/>
    <property type="match status" value="1"/>
</dbReference>
<comment type="subcellular location">
    <subcellularLocation>
        <location evidence="1">Membrane</location>
        <topology evidence="1">Multi-pass membrane protein</topology>
    </subcellularLocation>
</comment>
<dbReference type="GO" id="GO:0005319">
    <property type="term" value="F:lipid transporter activity"/>
    <property type="evidence" value="ECO:0007669"/>
    <property type="project" value="TreeGrafter"/>
</dbReference>
<feature type="compositionally biased region" description="Polar residues" evidence="10">
    <location>
        <begin position="3551"/>
        <end position="3562"/>
    </location>
</feature>
<evidence type="ECO:0000256" key="11">
    <source>
        <dbReference type="SAM" id="Phobius"/>
    </source>
</evidence>
<feature type="domain" description="ABC transporter" evidence="12">
    <location>
        <begin position="2363"/>
        <end position="2595"/>
    </location>
</feature>
<name>A0A1V9X3M8_9ACAR</name>
<keyword evidence="3" id="KW-0813">Transport</keyword>
<evidence type="ECO:0000256" key="6">
    <source>
        <dbReference type="ARBA" id="ARBA00022741"/>
    </source>
</evidence>
<feature type="transmembrane region" description="Helical" evidence="11">
    <location>
        <begin position="2299"/>
        <end position="2319"/>
    </location>
</feature>
<evidence type="ECO:0000256" key="7">
    <source>
        <dbReference type="ARBA" id="ARBA00022840"/>
    </source>
</evidence>
<keyword evidence="6" id="KW-0547">Nucleotide-binding</keyword>
<evidence type="ECO:0000256" key="4">
    <source>
        <dbReference type="ARBA" id="ARBA00022692"/>
    </source>
</evidence>
<evidence type="ECO:0000256" key="9">
    <source>
        <dbReference type="ARBA" id="ARBA00023136"/>
    </source>
</evidence>
<dbReference type="InterPro" id="IPR056264">
    <property type="entry name" value="R2_ABCA1-4-like"/>
</dbReference>